<organism evidence="1">
    <name type="scientific">marine metagenome</name>
    <dbReference type="NCBI Taxonomy" id="408172"/>
    <lineage>
        <taxon>unclassified sequences</taxon>
        <taxon>metagenomes</taxon>
        <taxon>ecological metagenomes</taxon>
    </lineage>
</organism>
<dbReference type="EMBL" id="UINC01015412">
    <property type="protein sequence ID" value="SVA64922.1"/>
    <property type="molecule type" value="Genomic_DNA"/>
</dbReference>
<proteinExistence type="predicted"/>
<sequence>MNQCRFRITAFSVLVLFATQPIASLIQTFDLAIEGRVSTVDHQHCEDRQSPINLEVVFDTDQESNTCSEYCQHCMGSCCVVFCSSKLGAIPASLAMVFVNYTFLLAEGSAEILFHPPRVA</sequence>
<reference evidence="1" key="1">
    <citation type="submission" date="2018-05" db="EMBL/GenBank/DDBJ databases">
        <authorList>
            <person name="Lanie J.A."/>
            <person name="Ng W.-L."/>
            <person name="Kazmierczak K.M."/>
            <person name="Andrzejewski T.M."/>
            <person name="Davidsen T.M."/>
            <person name="Wayne K.J."/>
            <person name="Tettelin H."/>
            <person name="Glass J.I."/>
            <person name="Rusch D."/>
            <person name="Podicherti R."/>
            <person name="Tsui H.-C.T."/>
            <person name="Winkler M.E."/>
        </authorList>
    </citation>
    <scope>NUCLEOTIDE SEQUENCE</scope>
</reference>
<name>A0A381XK88_9ZZZZ</name>
<evidence type="ECO:0000313" key="1">
    <source>
        <dbReference type="EMBL" id="SVA64922.1"/>
    </source>
</evidence>
<accession>A0A381XK88</accession>
<gene>
    <name evidence="1" type="ORF">METZ01_LOCUS117776</name>
</gene>
<dbReference type="AlphaFoldDB" id="A0A381XK88"/>
<protein>
    <submittedName>
        <fullName evidence="1">Uncharacterized protein</fullName>
    </submittedName>
</protein>